<dbReference type="OrthoDB" id="9999955at2759"/>
<gene>
    <name evidence="2" type="ORF">HERILL_LOCUS2341</name>
</gene>
<dbReference type="Proteomes" id="UP000594454">
    <property type="component" value="Chromosome 1"/>
</dbReference>
<evidence type="ECO:0000313" key="3">
    <source>
        <dbReference type="Proteomes" id="UP000594454"/>
    </source>
</evidence>
<sequence length="80" mass="9534">MYTDELQSRGNKDGRKEKTDESCREEPIRDLLIDFTPEISSNFLESDHRQYLQNTWVAFDDEPKDMDRFCNASWEQPLVC</sequence>
<protein>
    <submittedName>
        <fullName evidence="2">Uncharacterized protein</fullName>
    </submittedName>
</protein>
<accession>A0A7R8UE46</accession>
<dbReference type="InParanoid" id="A0A7R8UE46"/>
<reference evidence="2 3" key="1">
    <citation type="submission" date="2020-11" db="EMBL/GenBank/DDBJ databases">
        <authorList>
            <person name="Wallbank WR R."/>
            <person name="Pardo Diaz C."/>
            <person name="Kozak K."/>
            <person name="Martin S."/>
            <person name="Jiggins C."/>
            <person name="Moest M."/>
            <person name="Warren A I."/>
            <person name="Generalovic N T."/>
            <person name="Byers J.R.P. K."/>
            <person name="Montejo-Kovacevich G."/>
            <person name="Yen C E."/>
        </authorList>
    </citation>
    <scope>NUCLEOTIDE SEQUENCE [LARGE SCALE GENOMIC DNA]</scope>
</reference>
<feature type="region of interest" description="Disordered" evidence="1">
    <location>
        <begin position="1"/>
        <end position="24"/>
    </location>
</feature>
<evidence type="ECO:0000313" key="2">
    <source>
        <dbReference type="EMBL" id="CAD7079108.1"/>
    </source>
</evidence>
<dbReference type="EMBL" id="LR899009">
    <property type="protein sequence ID" value="CAD7079108.1"/>
    <property type="molecule type" value="Genomic_DNA"/>
</dbReference>
<proteinExistence type="predicted"/>
<dbReference type="AlphaFoldDB" id="A0A7R8UE46"/>
<organism evidence="2 3">
    <name type="scientific">Hermetia illucens</name>
    <name type="common">Black soldier fly</name>
    <dbReference type="NCBI Taxonomy" id="343691"/>
    <lineage>
        <taxon>Eukaryota</taxon>
        <taxon>Metazoa</taxon>
        <taxon>Ecdysozoa</taxon>
        <taxon>Arthropoda</taxon>
        <taxon>Hexapoda</taxon>
        <taxon>Insecta</taxon>
        <taxon>Pterygota</taxon>
        <taxon>Neoptera</taxon>
        <taxon>Endopterygota</taxon>
        <taxon>Diptera</taxon>
        <taxon>Brachycera</taxon>
        <taxon>Stratiomyomorpha</taxon>
        <taxon>Stratiomyidae</taxon>
        <taxon>Hermetiinae</taxon>
        <taxon>Hermetia</taxon>
    </lineage>
</organism>
<evidence type="ECO:0000256" key="1">
    <source>
        <dbReference type="SAM" id="MobiDB-lite"/>
    </source>
</evidence>
<keyword evidence="3" id="KW-1185">Reference proteome</keyword>
<name>A0A7R8UE46_HERIL</name>